<dbReference type="Proteomes" id="UP001285354">
    <property type="component" value="Unassembled WGS sequence"/>
</dbReference>
<accession>A0AAD9SUR1</accession>
<dbReference type="AlphaFoldDB" id="A0AAD9SUR1"/>
<dbReference type="EMBL" id="JAUBYV010000008">
    <property type="protein sequence ID" value="KAK2624953.1"/>
    <property type="molecule type" value="Genomic_DNA"/>
</dbReference>
<evidence type="ECO:0000313" key="1">
    <source>
        <dbReference type="EMBL" id="KAK2624953.1"/>
    </source>
</evidence>
<gene>
    <name evidence="1" type="ORF">QTJ16_005322</name>
</gene>
<comment type="caution">
    <text evidence="1">The sequence shown here is derived from an EMBL/GenBank/DDBJ whole genome shotgun (WGS) entry which is preliminary data.</text>
</comment>
<reference evidence="1" key="1">
    <citation type="submission" date="2023-06" db="EMBL/GenBank/DDBJ databases">
        <title>Draft genome of Marssonina rosae.</title>
        <authorList>
            <person name="Cheng Q."/>
        </authorList>
    </citation>
    <scope>NUCLEOTIDE SEQUENCE</scope>
    <source>
        <strain evidence="1">R4</strain>
    </source>
</reference>
<organism evidence="1 2">
    <name type="scientific">Diplocarpon rosae</name>
    <dbReference type="NCBI Taxonomy" id="946125"/>
    <lineage>
        <taxon>Eukaryota</taxon>
        <taxon>Fungi</taxon>
        <taxon>Dikarya</taxon>
        <taxon>Ascomycota</taxon>
        <taxon>Pezizomycotina</taxon>
        <taxon>Leotiomycetes</taxon>
        <taxon>Helotiales</taxon>
        <taxon>Drepanopezizaceae</taxon>
        <taxon>Diplocarpon</taxon>
    </lineage>
</organism>
<protein>
    <submittedName>
        <fullName evidence="1">Uncharacterized protein</fullName>
    </submittedName>
</protein>
<name>A0AAD9SUR1_9HELO</name>
<keyword evidence="2" id="KW-1185">Reference proteome</keyword>
<evidence type="ECO:0000313" key="2">
    <source>
        <dbReference type="Proteomes" id="UP001285354"/>
    </source>
</evidence>
<proteinExistence type="predicted"/>
<sequence length="96" mass="11214">MEASSRLTRLTGTPLRHNWTRDIGIDEQYRRGQVTYDCYEEYGETCWKGYKELWCRSTPYLAEKGAAAAERPATRPKHPHQKEIVKIEIDLDADLK</sequence>